<evidence type="ECO:0000256" key="5">
    <source>
        <dbReference type="SAM" id="MobiDB-lite"/>
    </source>
</evidence>
<evidence type="ECO:0000256" key="4">
    <source>
        <dbReference type="ARBA" id="ARBA00047303"/>
    </source>
</evidence>
<gene>
    <name evidence="6" type="ORF">M0R45_038119</name>
</gene>
<dbReference type="PANTHER" id="PTHR31399">
    <property type="entry name" value="DNA-DIRECTED PRIMASE / POLYMERASE PROTEIN"/>
    <property type="match status" value="1"/>
</dbReference>
<reference evidence="6 7" key="1">
    <citation type="journal article" date="2023" name="G3 (Bethesda)">
        <title>A chromosome-length genome assembly and annotation of blackberry (Rubus argutus, cv. 'Hillquist').</title>
        <authorList>
            <person name="Bruna T."/>
            <person name="Aryal R."/>
            <person name="Dudchenko O."/>
            <person name="Sargent D.J."/>
            <person name="Mead D."/>
            <person name="Buti M."/>
            <person name="Cavallini A."/>
            <person name="Hytonen T."/>
            <person name="Andres J."/>
            <person name="Pham M."/>
            <person name="Weisz D."/>
            <person name="Mascagni F."/>
            <person name="Usai G."/>
            <person name="Natali L."/>
            <person name="Bassil N."/>
            <person name="Fernandez G.E."/>
            <person name="Lomsadze A."/>
            <person name="Armour M."/>
            <person name="Olukolu B."/>
            <person name="Poorten T."/>
            <person name="Britton C."/>
            <person name="Davik J."/>
            <person name="Ashrafi H."/>
            <person name="Aiden E.L."/>
            <person name="Borodovsky M."/>
            <person name="Worthington M."/>
        </authorList>
    </citation>
    <scope>NUCLEOTIDE SEQUENCE [LARGE SCALE GENOMIC DNA]</scope>
    <source>
        <strain evidence="6">PI 553951</strain>
    </source>
</reference>
<evidence type="ECO:0000256" key="3">
    <source>
        <dbReference type="ARBA" id="ARBA00044768"/>
    </source>
</evidence>
<dbReference type="GO" id="GO:0005759">
    <property type="term" value="C:mitochondrial matrix"/>
    <property type="evidence" value="ECO:0007669"/>
    <property type="project" value="TreeGrafter"/>
</dbReference>
<dbReference type="GO" id="GO:0005634">
    <property type="term" value="C:nucleus"/>
    <property type="evidence" value="ECO:0007669"/>
    <property type="project" value="TreeGrafter"/>
</dbReference>
<protein>
    <recommendedName>
        <fullName evidence="1">DNA-directed primase/polymerase protein</fullName>
        <ecNumber evidence="3">2.7.7.102</ecNumber>
    </recommendedName>
</protein>
<dbReference type="Proteomes" id="UP001457282">
    <property type="component" value="Unassembled WGS sequence"/>
</dbReference>
<accession>A0AAW1W1C4</accession>
<dbReference type="EMBL" id="JBEDUW010000007">
    <property type="protein sequence ID" value="KAK9914334.1"/>
    <property type="molecule type" value="Genomic_DNA"/>
</dbReference>
<evidence type="ECO:0000256" key="1">
    <source>
        <dbReference type="ARBA" id="ARBA00026139"/>
    </source>
</evidence>
<comment type="catalytic activity">
    <reaction evidence="4">
        <text>DNA(n) + a 2'-deoxyribonucleoside 5'-triphosphate = DNA(n+1) + diphosphate</text>
        <dbReference type="Rhea" id="RHEA:22508"/>
        <dbReference type="Rhea" id="RHEA-COMP:17339"/>
        <dbReference type="Rhea" id="RHEA-COMP:17340"/>
        <dbReference type="ChEBI" id="CHEBI:33019"/>
        <dbReference type="ChEBI" id="CHEBI:61560"/>
        <dbReference type="ChEBI" id="CHEBI:173112"/>
        <dbReference type="EC" id="2.7.7.7"/>
    </reaction>
    <physiologicalReaction direction="left-to-right" evidence="4">
        <dbReference type="Rhea" id="RHEA:22509"/>
    </physiologicalReaction>
</comment>
<dbReference type="GO" id="GO:0006264">
    <property type="term" value="P:mitochondrial DNA replication"/>
    <property type="evidence" value="ECO:0007669"/>
    <property type="project" value="TreeGrafter"/>
</dbReference>
<dbReference type="GO" id="GO:0009411">
    <property type="term" value="P:response to UV"/>
    <property type="evidence" value="ECO:0007669"/>
    <property type="project" value="TreeGrafter"/>
</dbReference>
<name>A0AAW1W1C4_RUBAR</name>
<evidence type="ECO:0000256" key="2">
    <source>
        <dbReference type="ARBA" id="ARBA00044677"/>
    </source>
</evidence>
<comment type="catalytic activity">
    <reaction evidence="2">
        <text>ssDNA + n NTP = ssDNA/pppN(pN)n-1 hybrid + (n-1) diphosphate.</text>
        <dbReference type="EC" id="2.7.7.102"/>
    </reaction>
</comment>
<proteinExistence type="predicted"/>
<feature type="region of interest" description="Disordered" evidence="5">
    <location>
        <begin position="22"/>
        <end position="48"/>
    </location>
</feature>
<organism evidence="6 7">
    <name type="scientific">Rubus argutus</name>
    <name type="common">Southern blackberry</name>
    <dbReference type="NCBI Taxonomy" id="59490"/>
    <lineage>
        <taxon>Eukaryota</taxon>
        <taxon>Viridiplantae</taxon>
        <taxon>Streptophyta</taxon>
        <taxon>Embryophyta</taxon>
        <taxon>Tracheophyta</taxon>
        <taxon>Spermatophyta</taxon>
        <taxon>Magnoliopsida</taxon>
        <taxon>eudicotyledons</taxon>
        <taxon>Gunneridae</taxon>
        <taxon>Pentapetalae</taxon>
        <taxon>rosids</taxon>
        <taxon>fabids</taxon>
        <taxon>Rosales</taxon>
        <taxon>Rosaceae</taxon>
        <taxon>Rosoideae</taxon>
        <taxon>Rosoideae incertae sedis</taxon>
        <taxon>Rubus</taxon>
    </lineage>
</organism>
<dbReference type="Pfam" id="PF03121">
    <property type="entry name" value="Herpes_UL52"/>
    <property type="match status" value="1"/>
</dbReference>
<dbReference type="GO" id="GO:0003887">
    <property type="term" value="F:DNA-directed DNA polymerase activity"/>
    <property type="evidence" value="ECO:0007669"/>
    <property type="project" value="UniProtKB-EC"/>
</dbReference>
<dbReference type="GO" id="GO:0003682">
    <property type="term" value="F:chromatin binding"/>
    <property type="evidence" value="ECO:0007669"/>
    <property type="project" value="TreeGrafter"/>
</dbReference>
<keyword evidence="7" id="KW-1185">Reference proteome</keyword>
<dbReference type="InterPro" id="IPR044917">
    <property type="entry name" value="PRIMPOL"/>
</dbReference>
<sequence length="588" mass="68166">MDDVDRLFECFKCGISPPHSALRERKQIKIKSNQRSKAQEVPSPRSPEHIKKIASDLQLSADKSDSTAVKAKSLTRRNQLSPVVFYGSPHGVPPKEPSRLLLRVLREIRVDLTAQKRLSSRKELWATFPRQEEAMQFAKRHEIVHVFSYQDHFSGQRRFLVSSYDEFWRRYKNMDSKFRHHYEVIQEGLPCHIYFDLEFNKKDNADRDGDEMVDLLISVVFEALLEKYSIQGDMEWILELDSSTDAKFSRHLIIRIQKTAFKDNSHVGAFVTEICSRISSANKSDGRFEKLFIRKDSSSTDLGRSQLFVDTAVYTRNRCFRLFLSSKAGKNSVLLPTGRYKTKDMMQSEEEIFMASLICNLDVECEKLLVCKTDLDCIKTLHFDTEVNPSFGKPYSWPLEFAMSSCTSNASATYFLGKSPFPALDAFVEFVATIGNVSGKIRSWYWFSEFGLMVYSMSRNRYCERIGRQHKSNHVIYIADLRRAVYYQKCHDPDCRGYRSPSRPIPCDIVPEMVHECQNDHERVLFDDENTTSSGTADPWWFEAIRVADEVENKQNSLQLSHTENMDPEDDDDWWTAAASQVELMHYN</sequence>
<dbReference type="GO" id="GO:0042276">
    <property type="term" value="P:error-prone translesion synthesis"/>
    <property type="evidence" value="ECO:0007669"/>
    <property type="project" value="InterPro"/>
</dbReference>
<evidence type="ECO:0000313" key="6">
    <source>
        <dbReference type="EMBL" id="KAK9914334.1"/>
    </source>
</evidence>
<evidence type="ECO:0000313" key="7">
    <source>
        <dbReference type="Proteomes" id="UP001457282"/>
    </source>
</evidence>
<comment type="caution">
    <text evidence="6">The sequence shown here is derived from an EMBL/GenBank/DDBJ whole genome shotgun (WGS) entry which is preliminary data.</text>
</comment>
<dbReference type="AlphaFoldDB" id="A0AAW1W1C4"/>
<dbReference type="PANTHER" id="PTHR31399:SF0">
    <property type="entry name" value="DNA-DIRECTED PRIMASE_POLYMERASE PROTEIN"/>
    <property type="match status" value="1"/>
</dbReference>
<dbReference type="EC" id="2.7.7.102" evidence="3"/>
<dbReference type="GO" id="GO:0031297">
    <property type="term" value="P:replication fork processing"/>
    <property type="evidence" value="ECO:0007669"/>
    <property type="project" value="TreeGrafter"/>
</dbReference>